<dbReference type="EMBL" id="QXNI01000050">
    <property type="protein sequence ID" value="THA08080.1"/>
    <property type="molecule type" value="Genomic_DNA"/>
</dbReference>
<organism evidence="2 3">
    <name type="scientific">Rodentibacter pneumotropicus</name>
    <dbReference type="NCBI Taxonomy" id="758"/>
    <lineage>
        <taxon>Bacteria</taxon>
        <taxon>Pseudomonadati</taxon>
        <taxon>Pseudomonadota</taxon>
        <taxon>Gammaproteobacteria</taxon>
        <taxon>Pasteurellales</taxon>
        <taxon>Pasteurellaceae</taxon>
        <taxon>Rodentibacter</taxon>
    </lineage>
</organism>
<protein>
    <submittedName>
        <fullName evidence="2">Uncharacterized protein</fullName>
    </submittedName>
</protein>
<evidence type="ECO:0000313" key="3">
    <source>
        <dbReference type="Proteomes" id="UP000306758"/>
    </source>
</evidence>
<accession>A0A4S2PVX0</accession>
<name>A0A4S2PVX0_9PAST</name>
<dbReference type="Proteomes" id="UP000306758">
    <property type="component" value="Unassembled WGS sequence"/>
</dbReference>
<sequence length="115" mass="12995">MFGGIMKFKILFIGVFLIVFVGCIGSTLHYKKQAETTALLLKQSEQTIKQNKAMLQRYESQKAELTAQLNQANKKAEQRRQQLKDVLNNAENKIWSDGRVPADVAGVLNQRATNK</sequence>
<proteinExistence type="predicted"/>
<comment type="caution">
    <text evidence="2">The sequence shown here is derived from an EMBL/GenBank/DDBJ whole genome shotgun (WGS) entry which is preliminary data.</text>
</comment>
<reference evidence="2 3" key="1">
    <citation type="journal article" date="2019" name="Vet. Microbiol.">
        <title>Development of multi locus sequence typing (MLST) of Rodentibacter pneumotropicus.</title>
        <authorList>
            <person name="Adhikary S."/>
            <person name="Bisgaard M."/>
            <person name="Boot R."/>
            <person name="Benga L."/>
            <person name="Nicklas W."/>
            <person name="Christensen H."/>
        </authorList>
    </citation>
    <scope>NUCLEOTIDE SEQUENCE [LARGE SCALE GENOMIC DNA]</scope>
    <source>
        <strain evidence="2 3">Ac84</strain>
    </source>
</reference>
<feature type="coiled-coil region" evidence="1">
    <location>
        <begin position="41"/>
        <end position="93"/>
    </location>
</feature>
<keyword evidence="1" id="KW-0175">Coiled coil</keyword>
<evidence type="ECO:0000313" key="2">
    <source>
        <dbReference type="EMBL" id="THA08080.1"/>
    </source>
</evidence>
<evidence type="ECO:0000256" key="1">
    <source>
        <dbReference type="SAM" id="Coils"/>
    </source>
</evidence>
<dbReference type="AlphaFoldDB" id="A0A4S2PVX0"/>
<gene>
    <name evidence="2" type="ORF">D3M78_08415</name>
</gene>
<dbReference type="PROSITE" id="PS51257">
    <property type="entry name" value="PROKAR_LIPOPROTEIN"/>
    <property type="match status" value="1"/>
</dbReference>
<dbReference type="RefSeq" id="WP_136123798.1">
    <property type="nucleotide sequence ID" value="NZ_QXNI01000050.1"/>
</dbReference>